<sequence length="235" mass="24626">MDWMDQLVARLEPATGDVTLTAAAVWTVLAGSLLVVAVEPLWRVLRIAVTLVHELGHAVVGMAVGRRFTGFVLRGDMSGHAVTVGRPRGPGRVVSTWAGYPAPALVGAAMAWLAGRGWAAAFIAGVIVVLLVALVRVRSALTLLVMLVALAATGALWWWRDDVLQAQLLVGTGIVLVVGAWRHLAAVAGSRDRSSDPGVLASLTHIPGVVWTLSFALACAAGSWLLAVEVLTALR</sequence>
<keyword evidence="1" id="KW-0812">Transmembrane</keyword>
<dbReference type="KEGG" id="ica:Intca_0071"/>
<feature type="transmembrane region" description="Helical" evidence="1">
    <location>
        <begin position="166"/>
        <end position="189"/>
    </location>
</feature>
<evidence type="ECO:0000313" key="2">
    <source>
        <dbReference type="EMBL" id="ADU46633.1"/>
    </source>
</evidence>
<keyword evidence="1" id="KW-1133">Transmembrane helix</keyword>
<protein>
    <recommendedName>
        <fullName evidence="4">Integral membrane protein</fullName>
    </recommendedName>
</protein>
<evidence type="ECO:0008006" key="4">
    <source>
        <dbReference type="Google" id="ProtNLM"/>
    </source>
</evidence>
<dbReference type="OrthoDB" id="5184455at2"/>
<proteinExistence type="predicted"/>
<name>E6SEN2_INTC7</name>
<evidence type="ECO:0000313" key="3">
    <source>
        <dbReference type="Proteomes" id="UP000008914"/>
    </source>
</evidence>
<dbReference type="eggNOG" id="ENOG502ZBQ3">
    <property type="taxonomic scope" value="Bacteria"/>
</dbReference>
<dbReference type="InterPro" id="IPR049500">
    <property type="entry name" value="Peptidase_M50B-like"/>
</dbReference>
<keyword evidence="1" id="KW-0472">Membrane</keyword>
<gene>
    <name evidence="2" type="ordered locus">Intca_0071</name>
</gene>
<accession>E6SEN2</accession>
<dbReference type="RefSeq" id="WP_013490955.1">
    <property type="nucleotide sequence ID" value="NC_014830.1"/>
</dbReference>
<dbReference type="Proteomes" id="UP000008914">
    <property type="component" value="Chromosome"/>
</dbReference>
<feature type="transmembrane region" description="Helical" evidence="1">
    <location>
        <begin position="141"/>
        <end position="159"/>
    </location>
</feature>
<feature type="transmembrane region" description="Helical" evidence="1">
    <location>
        <begin position="209"/>
        <end position="234"/>
    </location>
</feature>
<feature type="transmembrane region" description="Helical" evidence="1">
    <location>
        <begin position="20"/>
        <end position="38"/>
    </location>
</feature>
<dbReference type="Pfam" id="PF13398">
    <property type="entry name" value="Peptidase_M50B"/>
    <property type="match status" value="1"/>
</dbReference>
<organism evidence="2 3">
    <name type="scientific">Intrasporangium calvum (strain ATCC 23552 / DSM 43043 / JCM 3097 / NBRC 12989 / NCIMB 10167 / NRRL B-3866 / 7 KIP)</name>
    <dbReference type="NCBI Taxonomy" id="710696"/>
    <lineage>
        <taxon>Bacteria</taxon>
        <taxon>Bacillati</taxon>
        <taxon>Actinomycetota</taxon>
        <taxon>Actinomycetes</taxon>
        <taxon>Micrococcales</taxon>
        <taxon>Intrasporangiaceae</taxon>
        <taxon>Intrasporangium</taxon>
    </lineage>
</organism>
<keyword evidence="3" id="KW-1185">Reference proteome</keyword>
<evidence type="ECO:0000256" key="1">
    <source>
        <dbReference type="SAM" id="Phobius"/>
    </source>
</evidence>
<dbReference type="STRING" id="710696.Intca_0071"/>
<feature type="transmembrane region" description="Helical" evidence="1">
    <location>
        <begin position="117"/>
        <end position="135"/>
    </location>
</feature>
<dbReference type="HOGENOM" id="CLU_088222_0_0_11"/>
<dbReference type="AlphaFoldDB" id="E6SEN2"/>
<dbReference type="EMBL" id="CP002343">
    <property type="protein sequence ID" value="ADU46633.1"/>
    <property type="molecule type" value="Genomic_DNA"/>
</dbReference>
<reference evidence="2 3" key="1">
    <citation type="journal article" date="2010" name="Stand. Genomic Sci.">
        <title>Complete genome sequence of Intrasporangium calvum type strain (7 KIP).</title>
        <authorList>
            <person name="Del Rio T.G."/>
            <person name="Chertkov O."/>
            <person name="Yasawong M."/>
            <person name="Lucas S."/>
            <person name="Deshpande S."/>
            <person name="Cheng J.F."/>
            <person name="Detter C."/>
            <person name="Tapia R."/>
            <person name="Han C."/>
            <person name="Goodwin L."/>
            <person name="Pitluck S."/>
            <person name="Liolios K."/>
            <person name="Ivanova N."/>
            <person name="Mavromatis K."/>
            <person name="Pati A."/>
            <person name="Chen A."/>
            <person name="Palaniappan K."/>
            <person name="Land M."/>
            <person name="Hauser L."/>
            <person name="Chang Y.J."/>
            <person name="Jeffries C.D."/>
            <person name="Rohde M."/>
            <person name="Pukall R."/>
            <person name="Sikorski J."/>
            <person name="Goker M."/>
            <person name="Woyke T."/>
            <person name="Bristow J."/>
            <person name="Eisen J.A."/>
            <person name="Markowitz V."/>
            <person name="Hugenholtz P."/>
            <person name="Kyrpides N.C."/>
            <person name="Klenk H.P."/>
            <person name="Lapidus A."/>
        </authorList>
    </citation>
    <scope>NUCLEOTIDE SEQUENCE [LARGE SCALE GENOMIC DNA]</scope>
    <source>
        <strain evidence="3">ATCC 23552 / DSM 43043 / JCM 3097 / NBRC 12989 / 7 KIP</strain>
    </source>
</reference>